<dbReference type="SUPFAM" id="SSF52047">
    <property type="entry name" value="RNI-like"/>
    <property type="match status" value="1"/>
</dbReference>
<evidence type="ECO:0000313" key="3">
    <source>
        <dbReference type="EMBL" id="GAF95605.1"/>
    </source>
</evidence>
<keyword evidence="1" id="KW-0433">Leucine-rich repeat</keyword>
<evidence type="ECO:0000256" key="1">
    <source>
        <dbReference type="ARBA" id="ARBA00022614"/>
    </source>
</evidence>
<dbReference type="AlphaFoldDB" id="X0V4N7"/>
<dbReference type="InterPro" id="IPR025875">
    <property type="entry name" value="Leu-rich_rpt_4"/>
</dbReference>
<dbReference type="InterPro" id="IPR032675">
    <property type="entry name" value="LRR_dom_sf"/>
</dbReference>
<proteinExistence type="predicted"/>
<name>X0V4N7_9ZZZZ</name>
<dbReference type="EMBL" id="BARS01013315">
    <property type="protein sequence ID" value="GAF95605.1"/>
    <property type="molecule type" value="Genomic_DNA"/>
</dbReference>
<comment type="caution">
    <text evidence="3">The sequence shown here is derived from an EMBL/GenBank/DDBJ whole genome shotgun (WGS) entry which is preliminary data.</text>
</comment>
<sequence>MNLKGLTKLSGLELWGTQITDAGLVHLKDLTNLETLSLAYTQITDEGVKKFQEVLPNCNIIH</sequence>
<dbReference type="Pfam" id="PF12799">
    <property type="entry name" value="LRR_4"/>
    <property type="match status" value="1"/>
</dbReference>
<keyword evidence="2" id="KW-0677">Repeat</keyword>
<organism evidence="3">
    <name type="scientific">marine sediment metagenome</name>
    <dbReference type="NCBI Taxonomy" id="412755"/>
    <lineage>
        <taxon>unclassified sequences</taxon>
        <taxon>metagenomes</taxon>
        <taxon>ecological metagenomes</taxon>
    </lineage>
</organism>
<accession>X0V4N7</accession>
<dbReference type="Gene3D" id="3.80.10.10">
    <property type="entry name" value="Ribonuclease Inhibitor"/>
    <property type="match status" value="1"/>
</dbReference>
<protein>
    <submittedName>
        <fullName evidence="3">Uncharacterized protein</fullName>
    </submittedName>
</protein>
<evidence type="ECO:0000256" key="2">
    <source>
        <dbReference type="ARBA" id="ARBA00022737"/>
    </source>
</evidence>
<reference evidence="3" key="1">
    <citation type="journal article" date="2014" name="Front. Microbiol.">
        <title>High frequency of phylogenetically diverse reductive dehalogenase-homologous genes in deep subseafloor sedimentary metagenomes.</title>
        <authorList>
            <person name="Kawai M."/>
            <person name="Futagami T."/>
            <person name="Toyoda A."/>
            <person name="Takaki Y."/>
            <person name="Nishi S."/>
            <person name="Hori S."/>
            <person name="Arai W."/>
            <person name="Tsubouchi T."/>
            <person name="Morono Y."/>
            <person name="Uchiyama I."/>
            <person name="Ito T."/>
            <person name="Fujiyama A."/>
            <person name="Inagaki F."/>
            <person name="Takami H."/>
        </authorList>
    </citation>
    <scope>NUCLEOTIDE SEQUENCE</scope>
    <source>
        <strain evidence="3">Expedition CK06-06</strain>
    </source>
</reference>
<gene>
    <name evidence="3" type="ORF">S01H1_23204</name>
</gene>